<proteinExistence type="predicted"/>
<gene>
    <name evidence="4" type="ORF">J4Q44_G00263490</name>
</gene>
<dbReference type="Proteomes" id="UP001356427">
    <property type="component" value="Unassembled WGS sequence"/>
</dbReference>
<dbReference type="AlphaFoldDB" id="A0AAN8LD54"/>
<evidence type="ECO:0000256" key="2">
    <source>
        <dbReference type="ARBA" id="ARBA00023123"/>
    </source>
</evidence>
<comment type="caution">
    <text evidence="4">The sequence shown here is derived from an EMBL/GenBank/DDBJ whole genome shotgun (WGS) entry which is preliminary data.</text>
</comment>
<name>A0AAN8LD54_9TELE</name>
<evidence type="ECO:0000313" key="4">
    <source>
        <dbReference type="EMBL" id="KAK6303895.1"/>
    </source>
</evidence>
<organism evidence="4 5">
    <name type="scientific">Coregonus suidteri</name>
    <dbReference type="NCBI Taxonomy" id="861788"/>
    <lineage>
        <taxon>Eukaryota</taxon>
        <taxon>Metazoa</taxon>
        <taxon>Chordata</taxon>
        <taxon>Craniata</taxon>
        <taxon>Vertebrata</taxon>
        <taxon>Euteleostomi</taxon>
        <taxon>Actinopterygii</taxon>
        <taxon>Neopterygii</taxon>
        <taxon>Teleostei</taxon>
        <taxon>Protacanthopterygii</taxon>
        <taxon>Salmoniformes</taxon>
        <taxon>Salmonidae</taxon>
        <taxon>Coregoninae</taxon>
        <taxon>Coregonus</taxon>
    </lineage>
</organism>
<keyword evidence="1" id="KW-0175">Coiled coil</keyword>
<keyword evidence="3" id="KW-0505">Motor protein</keyword>
<evidence type="ECO:0000256" key="1">
    <source>
        <dbReference type="ARBA" id="ARBA00023054"/>
    </source>
</evidence>
<dbReference type="Gene3D" id="1.20.5.370">
    <property type="match status" value="1"/>
</dbReference>
<keyword evidence="5" id="KW-1185">Reference proteome</keyword>
<reference evidence="4 5" key="1">
    <citation type="submission" date="2021-04" db="EMBL/GenBank/DDBJ databases">
        <authorList>
            <person name="De Guttry C."/>
            <person name="Zahm M."/>
            <person name="Klopp C."/>
            <person name="Cabau C."/>
            <person name="Louis A."/>
            <person name="Berthelot C."/>
            <person name="Parey E."/>
            <person name="Roest Crollius H."/>
            <person name="Montfort J."/>
            <person name="Robinson-Rechavi M."/>
            <person name="Bucao C."/>
            <person name="Bouchez O."/>
            <person name="Gislard M."/>
            <person name="Lluch J."/>
            <person name="Milhes M."/>
            <person name="Lampietro C."/>
            <person name="Lopez Roques C."/>
            <person name="Donnadieu C."/>
            <person name="Braasch I."/>
            <person name="Desvignes T."/>
            <person name="Postlethwait J."/>
            <person name="Bobe J."/>
            <person name="Wedekind C."/>
            <person name="Guiguen Y."/>
        </authorList>
    </citation>
    <scope>NUCLEOTIDE SEQUENCE [LARGE SCALE GENOMIC DNA]</scope>
    <source>
        <strain evidence="4">Cs_M1</strain>
        <tissue evidence="4">Blood</tissue>
    </source>
</reference>
<evidence type="ECO:0000256" key="3">
    <source>
        <dbReference type="ARBA" id="ARBA00023175"/>
    </source>
</evidence>
<accession>A0AAN8LD54</accession>
<dbReference type="InterPro" id="IPR014751">
    <property type="entry name" value="XRCC4-like_C"/>
</dbReference>
<evidence type="ECO:0000313" key="5">
    <source>
        <dbReference type="Proteomes" id="UP001356427"/>
    </source>
</evidence>
<protein>
    <submittedName>
        <fullName evidence="4">Uncharacterized protein</fullName>
    </submittedName>
</protein>
<dbReference type="EMBL" id="JAGTTL010000024">
    <property type="protein sequence ID" value="KAK6303895.1"/>
    <property type="molecule type" value="Genomic_DNA"/>
</dbReference>
<keyword evidence="2" id="KW-0518">Myosin</keyword>
<dbReference type="FunFam" id="1.20.5.370:FF:000001">
    <property type="entry name" value="Myosin heavy chain"/>
    <property type="match status" value="1"/>
</dbReference>
<dbReference type="GO" id="GO:0016459">
    <property type="term" value="C:myosin complex"/>
    <property type="evidence" value="ECO:0007669"/>
    <property type="project" value="UniProtKB-KW"/>
</dbReference>
<sequence>MEGDMNEMEVKLNHASRHAAESQRILRYLQNEELKEQWGLTECRNNLLMAEVEELRTVVQQTDRGCKMAKHELLETTESQPAACPGRRHLRGLAG</sequence>